<dbReference type="FunFam" id="3.40.50.880:FF:000015">
    <property type="entry name" value="Protein DJ-1 homolog C"/>
    <property type="match status" value="2"/>
</dbReference>
<dbReference type="Proteomes" id="UP000017836">
    <property type="component" value="Unassembled WGS sequence"/>
</dbReference>
<evidence type="ECO:0000256" key="3">
    <source>
        <dbReference type="SAM" id="MobiDB-lite"/>
    </source>
</evidence>
<dbReference type="InterPro" id="IPR006287">
    <property type="entry name" value="DJ-1"/>
</dbReference>
<evidence type="ECO:0000259" key="4">
    <source>
        <dbReference type="Pfam" id="PF01965"/>
    </source>
</evidence>
<dbReference type="KEGG" id="atr:18421345"/>
<dbReference type="EMBL" id="KI397698">
    <property type="protein sequence ID" value="ERM93457.1"/>
    <property type="molecule type" value="Genomic_DNA"/>
</dbReference>
<accession>W1NDG0</accession>
<gene>
    <name evidence="5" type="ORF">AMTR_s00132p00051080</name>
</gene>
<dbReference type="GO" id="GO:0005737">
    <property type="term" value="C:cytoplasm"/>
    <property type="evidence" value="ECO:0000318"/>
    <property type="project" value="GO_Central"/>
</dbReference>
<dbReference type="PANTHER" id="PTHR48094">
    <property type="entry name" value="PROTEIN/NUCLEIC ACID DEGLYCASE DJ-1-RELATED"/>
    <property type="match status" value="1"/>
</dbReference>
<feature type="domain" description="DJ-1/PfpI" evidence="4">
    <location>
        <begin position="247"/>
        <end position="410"/>
    </location>
</feature>
<dbReference type="InterPro" id="IPR050325">
    <property type="entry name" value="Prot/Nucl_acid_deglycase"/>
</dbReference>
<dbReference type="Gene3D" id="3.40.50.880">
    <property type="match status" value="2"/>
</dbReference>
<dbReference type="Pfam" id="PF01965">
    <property type="entry name" value="DJ-1_PfpI"/>
    <property type="match status" value="2"/>
</dbReference>
<feature type="compositionally biased region" description="Basic residues" evidence="3">
    <location>
        <begin position="17"/>
        <end position="27"/>
    </location>
</feature>
<dbReference type="HOGENOM" id="CLU_000445_44_0_1"/>
<dbReference type="OMA" id="QKQTGRM"/>
<dbReference type="PANTHER" id="PTHR48094:SF7">
    <property type="entry name" value="PROTEIN DJ-1 HOMOLOG C"/>
    <property type="match status" value="1"/>
</dbReference>
<protein>
    <recommendedName>
        <fullName evidence="4">DJ-1/PfpI domain-containing protein</fullName>
    </recommendedName>
</protein>
<evidence type="ECO:0000256" key="2">
    <source>
        <dbReference type="ARBA" id="ARBA00022737"/>
    </source>
</evidence>
<dbReference type="OrthoDB" id="543156at2759"/>
<dbReference type="InterPro" id="IPR002818">
    <property type="entry name" value="DJ-1/PfpI"/>
</dbReference>
<feature type="region of interest" description="Disordered" evidence="3">
    <location>
        <begin position="15"/>
        <end position="41"/>
    </location>
</feature>
<dbReference type="AlphaFoldDB" id="W1NDG0"/>
<evidence type="ECO:0000313" key="6">
    <source>
        <dbReference type="Proteomes" id="UP000017836"/>
    </source>
</evidence>
<sequence length="435" mass="46974">MASAALLLPSHCTCRMPKTRRSTRRSRSNPQQPPPPFVTPKRKKVLVPIGLGTEEVEAVTMVDILRRAGAAVTMASVEEQLQIEGSNGVRLIADASISSCVDESFDLVALPGGMPGSVRLRDCNILQKITSKQADEKRLYGAICAAPAVVLEPWGLLKRKQMTCHPAFMHKLPTFWAVTSNVQVAGEVTTSRGPGTAIEFALSFVEQMFGKENAEEVEQTLAFHRNGIHPLQEEYNLMEWTFNHTPRVLIPIADGSEEMEAVMMIDVLRRAKVNVVVASVEKYMEVVASRNVKIVADMLISDAAKSTYDLILLPGGAKGAERLHKSSILKKLLNEQLLAGRAYGETCSASDGVLHRHGLLEGKKAASHRSLSANITDASAKGGVGVVIDGKLITSRGTGATMDLALAIVSKLFGHARARSVAAGLVFEYPKAKMS</sequence>
<evidence type="ECO:0000256" key="1">
    <source>
        <dbReference type="ARBA" id="ARBA00008542"/>
    </source>
</evidence>
<feature type="domain" description="DJ-1/PfpI" evidence="4">
    <location>
        <begin position="43"/>
        <end position="207"/>
    </location>
</feature>
<reference evidence="6" key="1">
    <citation type="journal article" date="2013" name="Science">
        <title>The Amborella genome and the evolution of flowering plants.</title>
        <authorList>
            <consortium name="Amborella Genome Project"/>
        </authorList>
    </citation>
    <scope>NUCLEOTIDE SEQUENCE [LARGE SCALE GENOMIC DNA]</scope>
</reference>
<dbReference type="STRING" id="13333.W1NDG0"/>
<keyword evidence="2" id="KW-0677">Repeat</keyword>
<dbReference type="CDD" id="cd03135">
    <property type="entry name" value="GATase1_DJ-1"/>
    <property type="match status" value="2"/>
</dbReference>
<dbReference type="InterPro" id="IPR029062">
    <property type="entry name" value="Class_I_gatase-like"/>
</dbReference>
<dbReference type="NCBIfam" id="TIGR01383">
    <property type="entry name" value="not_thiJ"/>
    <property type="match status" value="2"/>
</dbReference>
<comment type="similarity">
    <text evidence="1">Belongs to the peptidase C56 family.</text>
</comment>
<dbReference type="eggNOG" id="KOG2764">
    <property type="taxonomic scope" value="Eukaryota"/>
</dbReference>
<proteinExistence type="inferred from homology"/>
<dbReference type="SUPFAM" id="SSF52317">
    <property type="entry name" value="Class I glutamine amidotransferase-like"/>
    <property type="match status" value="2"/>
</dbReference>
<dbReference type="GO" id="GO:1903189">
    <property type="term" value="P:glyoxal metabolic process"/>
    <property type="evidence" value="ECO:0000318"/>
    <property type="project" value="GO_Central"/>
</dbReference>
<name>W1NDG0_AMBTC</name>
<evidence type="ECO:0000313" key="5">
    <source>
        <dbReference type="EMBL" id="ERM93457.1"/>
    </source>
</evidence>
<organism evidence="5 6">
    <name type="scientific">Amborella trichopoda</name>
    <dbReference type="NCBI Taxonomy" id="13333"/>
    <lineage>
        <taxon>Eukaryota</taxon>
        <taxon>Viridiplantae</taxon>
        <taxon>Streptophyta</taxon>
        <taxon>Embryophyta</taxon>
        <taxon>Tracheophyta</taxon>
        <taxon>Spermatophyta</taxon>
        <taxon>Magnoliopsida</taxon>
        <taxon>Amborellales</taxon>
        <taxon>Amborellaceae</taxon>
        <taxon>Amborella</taxon>
    </lineage>
</organism>
<keyword evidence="6" id="KW-1185">Reference proteome</keyword>
<dbReference type="Gramene" id="ERM93457">
    <property type="protein sequence ID" value="ERM93457"/>
    <property type="gene ID" value="AMTR_s00132p00051080"/>
</dbReference>